<protein>
    <submittedName>
        <fullName evidence="1">Uncharacterized protein</fullName>
    </submittedName>
</protein>
<proteinExistence type="predicted"/>
<evidence type="ECO:0000313" key="2">
    <source>
        <dbReference type="Proteomes" id="UP000034273"/>
    </source>
</evidence>
<dbReference type="AlphaFoldDB" id="A0A0G1WWU0"/>
<gene>
    <name evidence="1" type="ORF">UY67_C0030G0007</name>
</gene>
<organism evidence="1 2">
    <name type="scientific">Candidatus Kaiserbacteria bacterium GW2011_GWA2_52_12</name>
    <dbReference type="NCBI Taxonomy" id="1618671"/>
    <lineage>
        <taxon>Bacteria</taxon>
        <taxon>Candidatus Kaiseribacteriota</taxon>
    </lineage>
</organism>
<evidence type="ECO:0000313" key="1">
    <source>
        <dbReference type="EMBL" id="KKW23015.1"/>
    </source>
</evidence>
<dbReference type="Proteomes" id="UP000034273">
    <property type="component" value="Unassembled WGS sequence"/>
</dbReference>
<comment type="caution">
    <text evidence="1">The sequence shown here is derived from an EMBL/GenBank/DDBJ whole genome shotgun (WGS) entry which is preliminary data.</text>
</comment>
<name>A0A0G1WWU0_9BACT</name>
<accession>A0A0G1WWU0</accession>
<reference evidence="1 2" key="1">
    <citation type="journal article" date="2015" name="Nature">
        <title>rRNA introns, odd ribosomes, and small enigmatic genomes across a large radiation of phyla.</title>
        <authorList>
            <person name="Brown C.T."/>
            <person name="Hug L.A."/>
            <person name="Thomas B.C."/>
            <person name="Sharon I."/>
            <person name="Castelle C.J."/>
            <person name="Singh A."/>
            <person name="Wilkins M.J."/>
            <person name="Williams K.H."/>
            <person name="Banfield J.F."/>
        </authorList>
    </citation>
    <scope>NUCLEOTIDE SEQUENCE [LARGE SCALE GENOMIC DNA]</scope>
</reference>
<dbReference type="STRING" id="1618671.UY67_C0030G0007"/>
<sequence>MNRRVILLIVFGALLVGNVFFGLQYYLVSAEARGLQAQAQKAEINERVLDFTALFVDKVLRANAAVDFDTRLSLENAVRNLKDPEILAEWNAFVKSDSELGAQDSVKKLLSTLVSKIRK</sequence>
<dbReference type="EMBL" id="LCQW01000030">
    <property type="protein sequence ID" value="KKW23015.1"/>
    <property type="molecule type" value="Genomic_DNA"/>
</dbReference>